<dbReference type="GO" id="GO:0003676">
    <property type="term" value="F:nucleic acid binding"/>
    <property type="evidence" value="ECO:0007669"/>
    <property type="project" value="UniProtKB-UniRule"/>
</dbReference>
<dbReference type="Proteomes" id="UP001150569">
    <property type="component" value="Unassembled WGS sequence"/>
</dbReference>
<organism evidence="14 15">
    <name type="scientific">Tieghemiomyces parasiticus</name>
    <dbReference type="NCBI Taxonomy" id="78921"/>
    <lineage>
        <taxon>Eukaryota</taxon>
        <taxon>Fungi</taxon>
        <taxon>Fungi incertae sedis</taxon>
        <taxon>Zoopagomycota</taxon>
        <taxon>Kickxellomycotina</taxon>
        <taxon>Dimargaritomycetes</taxon>
        <taxon>Dimargaritales</taxon>
        <taxon>Dimargaritaceae</taxon>
        <taxon>Tieghemiomyces</taxon>
    </lineage>
</organism>
<dbReference type="GO" id="GO:0004523">
    <property type="term" value="F:RNA-DNA hybrid ribonuclease activity"/>
    <property type="evidence" value="ECO:0007669"/>
    <property type="project" value="UniProtKB-UniRule"/>
</dbReference>
<keyword evidence="7 12" id="KW-0540">Nuclease</keyword>
<evidence type="ECO:0000313" key="14">
    <source>
        <dbReference type="EMBL" id="KAJ1906560.1"/>
    </source>
</evidence>
<evidence type="ECO:0000259" key="13">
    <source>
        <dbReference type="PROSITE" id="PS50879"/>
    </source>
</evidence>
<dbReference type="SUPFAM" id="SSF53098">
    <property type="entry name" value="Ribonuclease H-like"/>
    <property type="match status" value="1"/>
</dbReference>
<dbReference type="PANTHER" id="PTHR10642:SF26">
    <property type="entry name" value="RIBONUCLEASE H1"/>
    <property type="match status" value="1"/>
</dbReference>
<protein>
    <recommendedName>
        <fullName evidence="6 12">Ribonuclease H</fullName>
        <shortName evidence="12">RNase H</shortName>
        <ecNumber evidence="5 12">3.1.26.4</ecNumber>
    </recommendedName>
</protein>
<sequence length="347" mass="37602">MPRIRFRLRELGIRELCLSRPAPLTRPLALHKIPPLTNLLSRTSSLPFVLPRVYFNPSSESTSSPIKAMSFYAVKAGRIPGIYDTWDMCKSMVDGFSGAKYKKFRTKEEAAAFVGVSTAGAAPAAPSLPATRPAPSRAKAALVTKRKRDEEDPGDDCIITGHVLPMQKSRRVEPKKPGVVAGVISDTTGAITATPSPATGSTLVIYTDGAAAGNGRAGCRAGVGVYFGPSDPRNVSEPLPGSRQTNQRAELMAILRALEQCATDQDVEIRTDSRYSMNCLTTWISGWKRRKWISSSGNEVNNRDLIEAAHRLMTQRSGRVQFTHVRGHSGEPGNEMADRLAVAGARK</sequence>
<accession>A0A9W8DL40</accession>
<dbReference type="EC" id="3.1.26.4" evidence="5 12"/>
<dbReference type="Pfam" id="PF01693">
    <property type="entry name" value="Cauli_VI"/>
    <property type="match status" value="1"/>
</dbReference>
<evidence type="ECO:0000313" key="15">
    <source>
        <dbReference type="Proteomes" id="UP001150569"/>
    </source>
</evidence>
<dbReference type="InterPro" id="IPR036397">
    <property type="entry name" value="RNaseH_sf"/>
</dbReference>
<evidence type="ECO:0000256" key="10">
    <source>
        <dbReference type="ARBA" id="ARBA00022801"/>
    </source>
</evidence>
<dbReference type="InterPro" id="IPR012337">
    <property type="entry name" value="RNaseH-like_sf"/>
</dbReference>
<dbReference type="Gene3D" id="3.30.420.10">
    <property type="entry name" value="Ribonuclease H-like superfamily/Ribonuclease H"/>
    <property type="match status" value="1"/>
</dbReference>
<keyword evidence="15" id="KW-1185">Reference proteome</keyword>
<gene>
    <name evidence="14" type="ORF">IWQ60_012048</name>
</gene>
<comment type="similarity">
    <text evidence="4 12">Belongs to the RNase H family.</text>
</comment>
<dbReference type="InterPro" id="IPR002156">
    <property type="entry name" value="RNaseH_domain"/>
</dbReference>
<dbReference type="SUPFAM" id="SSF55658">
    <property type="entry name" value="L9 N-domain-like"/>
    <property type="match status" value="1"/>
</dbReference>
<dbReference type="OrthoDB" id="407198at2759"/>
<evidence type="ECO:0000256" key="12">
    <source>
        <dbReference type="PIRNR" id="PIRNR036852"/>
    </source>
</evidence>
<comment type="catalytic activity">
    <reaction evidence="1 12">
        <text>Endonucleolytic cleavage to 5'-phosphomonoester.</text>
        <dbReference type="EC" id="3.1.26.4"/>
    </reaction>
</comment>
<proteinExistence type="inferred from homology"/>
<evidence type="ECO:0000256" key="6">
    <source>
        <dbReference type="ARBA" id="ARBA00017721"/>
    </source>
</evidence>
<dbReference type="AlphaFoldDB" id="A0A9W8DL40"/>
<evidence type="ECO:0000256" key="2">
    <source>
        <dbReference type="ARBA" id="ARBA00001946"/>
    </source>
</evidence>
<keyword evidence="10 12" id="KW-0378">Hydrolase</keyword>
<dbReference type="Pfam" id="PF00075">
    <property type="entry name" value="RNase_H"/>
    <property type="match status" value="1"/>
</dbReference>
<dbReference type="InterPro" id="IPR037056">
    <property type="entry name" value="RNase_H1_N_sf"/>
</dbReference>
<name>A0A9W8DL40_9FUNG</name>
<dbReference type="GO" id="GO:0043137">
    <property type="term" value="P:DNA replication, removal of RNA primer"/>
    <property type="evidence" value="ECO:0007669"/>
    <property type="project" value="TreeGrafter"/>
</dbReference>
<evidence type="ECO:0000256" key="5">
    <source>
        <dbReference type="ARBA" id="ARBA00012180"/>
    </source>
</evidence>
<keyword evidence="8 12" id="KW-0479">Metal-binding</keyword>
<feature type="domain" description="RNase H type-1" evidence="13">
    <location>
        <begin position="199"/>
        <end position="346"/>
    </location>
</feature>
<dbReference type="InterPro" id="IPR011320">
    <property type="entry name" value="RNase_H1_N"/>
</dbReference>
<keyword evidence="9 12" id="KW-0255">Endonuclease</keyword>
<dbReference type="InterPro" id="IPR017067">
    <property type="entry name" value="RNase_H1_euk"/>
</dbReference>
<evidence type="ECO:0000256" key="7">
    <source>
        <dbReference type="ARBA" id="ARBA00022722"/>
    </source>
</evidence>
<dbReference type="Gene3D" id="3.40.970.10">
    <property type="entry name" value="Ribonuclease H1, N-terminal domain"/>
    <property type="match status" value="1"/>
</dbReference>
<dbReference type="PANTHER" id="PTHR10642">
    <property type="entry name" value="RIBONUCLEASE H1"/>
    <property type="match status" value="1"/>
</dbReference>
<reference evidence="14" key="1">
    <citation type="submission" date="2022-07" db="EMBL/GenBank/DDBJ databases">
        <title>Phylogenomic reconstructions and comparative analyses of Kickxellomycotina fungi.</title>
        <authorList>
            <person name="Reynolds N.K."/>
            <person name="Stajich J.E."/>
            <person name="Barry K."/>
            <person name="Grigoriev I.V."/>
            <person name="Crous P."/>
            <person name="Smith M.E."/>
        </authorList>
    </citation>
    <scope>NUCLEOTIDE SEQUENCE</scope>
    <source>
        <strain evidence="14">RSA 861</strain>
    </source>
</reference>
<dbReference type="FunFam" id="3.40.970.10:FF:000002">
    <property type="entry name" value="Ribonuclease H"/>
    <property type="match status" value="1"/>
</dbReference>
<dbReference type="CDD" id="cd09280">
    <property type="entry name" value="RNase_HI_eukaryote_like"/>
    <property type="match status" value="1"/>
</dbReference>
<comment type="cofactor">
    <cofactor evidence="2 12">
        <name>Mg(2+)</name>
        <dbReference type="ChEBI" id="CHEBI:18420"/>
    </cofactor>
</comment>
<keyword evidence="11 12" id="KW-0460">Magnesium</keyword>
<evidence type="ECO:0000256" key="11">
    <source>
        <dbReference type="ARBA" id="ARBA00022842"/>
    </source>
</evidence>
<dbReference type="PIRSF" id="PIRSF036852">
    <property type="entry name" value="Ribonuclease_H1_euk"/>
    <property type="match status" value="1"/>
</dbReference>
<comment type="caution">
    <text evidence="14">The sequence shown here is derived from an EMBL/GenBank/DDBJ whole genome shotgun (WGS) entry which is preliminary data.</text>
</comment>
<dbReference type="PROSITE" id="PS50879">
    <property type="entry name" value="RNASE_H_1"/>
    <property type="match status" value="1"/>
</dbReference>
<evidence type="ECO:0000256" key="9">
    <source>
        <dbReference type="ARBA" id="ARBA00022759"/>
    </source>
</evidence>
<evidence type="ECO:0000256" key="1">
    <source>
        <dbReference type="ARBA" id="ARBA00000077"/>
    </source>
</evidence>
<dbReference type="InterPro" id="IPR009027">
    <property type="entry name" value="Ribosomal_bL9/RNase_H1_N"/>
</dbReference>
<dbReference type="EMBL" id="JANBPT010001577">
    <property type="protein sequence ID" value="KAJ1906560.1"/>
    <property type="molecule type" value="Genomic_DNA"/>
</dbReference>
<dbReference type="GO" id="GO:0000287">
    <property type="term" value="F:magnesium ion binding"/>
    <property type="evidence" value="ECO:0007669"/>
    <property type="project" value="UniProtKB-UniRule"/>
</dbReference>
<comment type="function">
    <text evidence="3 12">Endonuclease that specifically degrades the RNA of RNA-DNA hybrids.</text>
</comment>
<evidence type="ECO:0000256" key="4">
    <source>
        <dbReference type="ARBA" id="ARBA00005300"/>
    </source>
</evidence>
<evidence type="ECO:0000256" key="8">
    <source>
        <dbReference type="ARBA" id="ARBA00022723"/>
    </source>
</evidence>
<dbReference type="FunFam" id="3.30.420.10:FF:000115">
    <property type="entry name" value="Ribonuclease H"/>
    <property type="match status" value="1"/>
</dbReference>
<evidence type="ECO:0000256" key="3">
    <source>
        <dbReference type="ARBA" id="ARBA00004065"/>
    </source>
</evidence>
<dbReference type="InterPro" id="IPR050092">
    <property type="entry name" value="RNase_H"/>
</dbReference>